<proteinExistence type="predicted"/>
<keyword evidence="1" id="KW-0732">Signal</keyword>
<dbReference type="InterPro" id="IPR001638">
    <property type="entry name" value="Solute-binding_3/MltF_N"/>
</dbReference>
<sequence>MTINVVKSTSMPQIPLYSIMKLMIEFLYNLILSSYTKALFIICIVVFIIPINRAIAEMPTIILASDNRCPYSCNPQDPNPGYLVEMAQKIFEIYGIKVEYKLMPWADALKAVEEGKIDGVIGINDIGGRDLITSTTPQALTVNSVFTRVGTDWVYDEPESLAGKKIAMVLDYDIHNASIQQYITTNYLRDPWSFVVESGIDAVADSINSIVDKTSDVYIGCQEVVNYYLDSNNLNSKIKNCGKIEENSVPIYIAFSASSAKAAEYIKMLEDGMISIDTIGDLTSLKNKYQIAQ</sequence>
<dbReference type="Gene3D" id="3.40.190.10">
    <property type="entry name" value="Periplasmic binding protein-like II"/>
    <property type="match status" value="2"/>
</dbReference>
<feature type="transmembrane region" description="Helical" evidence="2">
    <location>
        <begin position="26"/>
        <end position="49"/>
    </location>
</feature>
<accession>A0ABZ0UWL6</accession>
<name>A0ABZ0UWL6_9RICK</name>
<dbReference type="RefSeq" id="WP_323738193.1">
    <property type="nucleotide sequence ID" value="NZ_CP112932.1"/>
</dbReference>
<evidence type="ECO:0000313" key="4">
    <source>
        <dbReference type="EMBL" id="WPY01418.1"/>
    </source>
</evidence>
<organism evidence="4 5">
    <name type="scientific">Candidatus Trichorickettsia mobilis</name>
    <dbReference type="NCBI Taxonomy" id="1346319"/>
    <lineage>
        <taxon>Bacteria</taxon>
        <taxon>Pseudomonadati</taxon>
        <taxon>Pseudomonadota</taxon>
        <taxon>Alphaproteobacteria</taxon>
        <taxon>Rickettsiales</taxon>
        <taxon>Rickettsiaceae</taxon>
        <taxon>Rickettsieae</taxon>
        <taxon>Candidatus Trichorickettsia</taxon>
    </lineage>
</organism>
<evidence type="ECO:0000259" key="3">
    <source>
        <dbReference type="Pfam" id="PF00497"/>
    </source>
</evidence>
<dbReference type="EMBL" id="CP112932">
    <property type="protein sequence ID" value="WPY01418.1"/>
    <property type="molecule type" value="Genomic_DNA"/>
</dbReference>
<evidence type="ECO:0000256" key="2">
    <source>
        <dbReference type="SAM" id="Phobius"/>
    </source>
</evidence>
<keyword evidence="5" id="KW-1185">Reference proteome</keyword>
<reference evidence="4 5" key="1">
    <citation type="submission" date="2022-10" db="EMBL/GenBank/DDBJ databases">
        <title>Host association and intracellularity evolved multiple times independently in the Rickettsiales.</title>
        <authorList>
            <person name="Castelli M."/>
            <person name="Nardi T."/>
            <person name="Gammuto L."/>
            <person name="Bellinzona G."/>
            <person name="Sabaneyeva E."/>
            <person name="Potekhin A."/>
            <person name="Serra V."/>
            <person name="Petroni G."/>
            <person name="Sassera D."/>
        </authorList>
    </citation>
    <scope>NUCLEOTIDE SEQUENCE [LARGE SCALE GENOMIC DNA]</scope>
    <source>
        <strain evidence="4 5">Kr 154-4</strain>
    </source>
</reference>
<dbReference type="Pfam" id="PF00497">
    <property type="entry name" value="SBP_bac_3"/>
    <property type="match status" value="1"/>
</dbReference>
<protein>
    <submittedName>
        <fullName evidence="4">ABC transporter substrate-binding protein</fullName>
    </submittedName>
</protein>
<evidence type="ECO:0000256" key="1">
    <source>
        <dbReference type="ARBA" id="ARBA00022729"/>
    </source>
</evidence>
<keyword evidence="2" id="KW-0812">Transmembrane</keyword>
<keyword evidence="2" id="KW-0472">Membrane</keyword>
<dbReference type="Proteomes" id="UP001326613">
    <property type="component" value="Chromosome"/>
</dbReference>
<keyword evidence="2" id="KW-1133">Transmembrane helix</keyword>
<gene>
    <name evidence="4" type="ORF">Trichorick_01330</name>
</gene>
<evidence type="ECO:0000313" key="5">
    <source>
        <dbReference type="Proteomes" id="UP001326613"/>
    </source>
</evidence>
<dbReference type="PANTHER" id="PTHR35936:SF35">
    <property type="entry name" value="L-CYSTINE-BINDING PROTEIN TCYJ"/>
    <property type="match status" value="1"/>
</dbReference>
<dbReference type="PANTHER" id="PTHR35936">
    <property type="entry name" value="MEMBRANE-BOUND LYTIC MUREIN TRANSGLYCOSYLASE F"/>
    <property type="match status" value="1"/>
</dbReference>
<dbReference type="SUPFAM" id="SSF53850">
    <property type="entry name" value="Periplasmic binding protein-like II"/>
    <property type="match status" value="1"/>
</dbReference>
<feature type="domain" description="Solute-binding protein family 3/N-terminal" evidence="3">
    <location>
        <begin position="66"/>
        <end position="289"/>
    </location>
</feature>